<dbReference type="PANTHER" id="PTHR31286:SF99">
    <property type="entry name" value="DUF4283 DOMAIN-CONTAINING PROTEIN"/>
    <property type="match status" value="1"/>
</dbReference>
<feature type="region of interest" description="Disordered" evidence="2">
    <location>
        <begin position="486"/>
        <end position="566"/>
    </location>
</feature>
<keyword evidence="1" id="KW-0863">Zinc-finger</keyword>
<feature type="region of interest" description="Disordered" evidence="2">
    <location>
        <begin position="431"/>
        <end position="450"/>
    </location>
</feature>
<gene>
    <name evidence="4" type="ORF">G2W53_030664</name>
</gene>
<feature type="domain" description="CCHC-type" evidence="3">
    <location>
        <begin position="337"/>
        <end position="351"/>
    </location>
</feature>
<dbReference type="GO" id="GO:0003676">
    <property type="term" value="F:nucleic acid binding"/>
    <property type="evidence" value="ECO:0007669"/>
    <property type="project" value="InterPro"/>
</dbReference>
<dbReference type="Pfam" id="PF14111">
    <property type="entry name" value="DUF4283"/>
    <property type="match status" value="1"/>
</dbReference>
<comment type="caution">
    <text evidence="4">The sequence shown here is derived from an EMBL/GenBank/DDBJ whole genome shotgun (WGS) entry which is preliminary data.</text>
</comment>
<dbReference type="AlphaFoldDB" id="A0A834WB07"/>
<dbReference type="PANTHER" id="PTHR31286">
    <property type="entry name" value="GLYCINE-RICH CELL WALL STRUCTURAL PROTEIN 1.8-LIKE"/>
    <property type="match status" value="1"/>
</dbReference>
<dbReference type="PROSITE" id="PS50158">
    <property type="entry name" value="ZF_CCHC"/>
    <property type="match status" value="1"/>
</dbReference>
<organism evidence="4 5">
    <name type="scientific">Senna tora</name>
    <dbReference type="NCBI Taxonomy" id="362788"/>
    <lineage>
        <taxon>Eukaryota</taxon>
        <taxon>Viridiplantae</taxon>
        <taxon>Streptophyta</taxon>
        <taxon>Embryophyta</taxon>
        <taxon>Tracheophyta</taxon>
        <taxon>Spermatophyta</taxon>
        <taxon>Magnoliopsida</taxon>
        <taxon>eudicotyledons</taxon>
        <taxon>Gunneridae</taxon>
        <taxon>Pentapetalae</taxon>
        <taxon>rosids</taxon>
        <taxon>fabids</taxon>
        <taxon>Fabales</taxon>
        <taxon>Fabaceae</taxon>
        <taxon>Caesalpinioideae</taxon>
        <taxon>Cassia clade</taxon>
        <taxon>Senna</taxon>
    </lineage>
</organism>
<feature type="compositionally biased region" description="Low complexity" evidence="2">
    <location>
        <begin position="514"/>
        <end position="524"/>
    </location>
</feature>
<dbReference type="EMBL" id="JAAIUW010000009">
    <property type="protein sequence ID" value="KAF7816695.1"/>
    <property type="molecule type" value="Genomic_DNA"/>
</dbReference>
<feature type="compositionally biased region" description="Basic and acidic residues" evidence="2">
    <location>
        <begin position="618"/>
        <end position="630"/>
    </location>
</feature>
<evidence type="ECO:0000259" key="3">
    <source>
        <dbReference type="PROSITE" id="PS50158"/>
    </source>
</evidence>
<feature type="compositionally biased region" description="Polar residues" evidence="2">
    <location>
        <begin position="501"/>
        <end position="513"/>
    </location>
</feature>
<feature type="compositionally biased region" description="Polar residues" evidence="2">
    <location>
        <begin position="556"/>
        <end position="565"/>
    </location>
</feature>
<feature type="region of interest" description="Disordered" evidence="2">
    <location>
        <begin position="742"/>
        <end position="770"/>
    </location>
</feature>
<dbReference type="GO" id="GO:0008270">
    <property type="term" value="F:zinc ion binding"/>
    <property type="evidence" value="ECO:0007669"/>
    <property type="project" value="UniProtKB-KW"/>
</dbReference>
<keyword evidence="1" id="KW-0862">Zinc</keyword>
<evidence type="ECO:0000256" key="1">
    <source>
        <dbReference type="PROSITE-ProRule" id="PRU00047"/>
    </source>
</evidence>
<sequence>MKNLELKDSHLTPEYIRSIRPLILKNLMKDRKSIALKKLRMGEEQSSSRSKDVEVPAMAERWSDLVEREECNQVEQHPPIFEKQPPSNILCAQGVVTADRGNLGKPEALIFSKEDSQAVEQVCTQIKFGSFIPSPSSTFLSVGLESGVDAISPPQISITSEQNEQLCKPWRDSLIIRLWGLILPPEFLTQKLLRLWKLKAEPFISGIGQGFFLISFKLAEDRWRALLSGPNFIDGHFMSIQLWSPRFNPSLHTRSAYSPVWVRLENLPLEFYDQEILVRVGNALGTFIGLDADTHDLSKTKFARICVLTNIGKRLPNSICIDDFQQSVMFEGSFGFCFWCGNNGHIASVCKLGQRHIPAKLISGHQKADQTSEWTTVGPRKKKLPFREFSNSKNQGSSGLLPMLDKSSVNSVPLGHLSSSLSFSSFPLGSPSTLGPSSRCPLKVNRSQGITEREQATNYVDLSNPAKVSAPYAAKSIRSDFVAAPSSKISNPVGKKHASSSDHSTVSTHFQCTSPLSSKSPSLSNGKVNHPLPHGDQPKSAKPSGVSIDNKHSSDAVPSSPSKFSESVYGKFPVSSELIKLQLDVSSVKKALYSMDPNGLENETPHHAIPHPPVSDKQGPKDQEGKRQAQERNNSQRMVRDLPENSNGDPCLQLLQGLPASTESFPKARVVPLPVSVRALQRPSSKADIPFQGLGEPDGGYENAGTVDAVLGKAGVGCSVQSSPESGTEGLHGCVGSERPHPGPASEYYAGSEYPSGDKRSPISSKTTGGVLREYHGANSLDSERDATERSIHNNFYVSPNRKRVRHVLYEARNRNSRLHDQGDPSTAMGVGDTVFSV</sequence>
<evidence type="ECO:0000256" key="2">
    <source>
        <dbReference type="SAM" id="MobiDB-lite"/>
    </source>
</evidence>
<evidence type="ECO:0000313" key="5">
    <source>
        <dbReference type="Proteomes" id="UP000634136"/>
    </source>
</evidence>
<evidence type="ECO:0000313" key="4">
    <source>
        <dbReference type="EMBL" id="KAF7816695.1"/>
    </source>
</evidence>
<reference evidence="4" key="1">
    <citation type="submission" date="2020-09" db="EMBL/GenBank/DDBJ databases">
        <title>Genome-Enabled Discovery of Anthraquinone Biosynthesis in Senna tora.</title>
        <authorList>
            <person name="Kang S.-H."/>
            <person name="Pandey R.P."/>
            <person name="Lee C.-M."/>
            <person name="Sim J.-S."/>
            <person name="Jeong J.-T."/>
            <person name="Choi B.-S."/>
            <person name="Jung M."/>
            <person name="Ginzburg D."/>
            <person name="Zhao K."/>
            <person name="Won S.Y."/>
            <person name="Oh T.-J."/>
            <person name="Yu Y."/>
            <person name="Kim N.-H."/>
            <person name="Lee O.R."/>
            <person name="Lee T.-H."/>
            <person name="Bashyal P."/>
            <person name="Kim T.-S."/>
            <person name="Lee W.-H."/>
            <person name="Kawkins C."/>
            <person name="Kim C.-K."/>
            <person name="Kim J.S."/>
            <person name="Ahn B.O."/>
            <person name="Rhee S.Y."/>
            <person name="Sohng J.K."/>
        </authorList>
    </citation>
    <scope>NUCLEOTIDE SEQUENCE</scope>
    <source>
        <tissue evidence="4">Leaf</tissue>
    </source>
</reference>
<protein>
    <recommendedName>
        <fullName evidence="3">CCHC-type domain-containing protein</fullName>
    </recommendedName>
</protein>
<accession>A0A834WB07</accession>
<feature type="region of interest" description="Disordered" evidence="2">
    <location>
        <begin position="818"/>
        <end position="838"/>
    </location>
</feature>
<keyword evidence="5" id="KW-1185">Reference proteome</keyword>
<dbReference type="InterPro" id="IPR001878">
    <property type="entry name" value="Znf_CCHC"/>
</dbReference>
<dbReference type="InterPro" id="IPR040256">
    <property type="entry name" value="At4g02000-like"/>
</dbReference>
<keyword evidence="1" id="KW-0479">Metal-binding</keyword>
<dbReference type="Proteomes" id="UP000634136">
    <property type="component" value="Unassembled WGS sequence"/>
</dbReference>
<dbReference type="OrthoDB" id="913867at2759"/>
<name>A0A834WB07_9FABA</name>
<dbReference type="InterPro" id="IPR025558">
    <property type="entry name" value="DUF4283"/>
</dbReference>
<feature type="region of interest" description="Disordered" evidence="2">
    <location>
        <begin position="596"/>
        <end position="648"/>
    </location>
</feature>
<proteinExistence type="predicted"/>